<dbReference type="Gene3D" id="2.10.110.10">
    <property type="entry name" value="Cysteine Rich Protein"/>
    <property type="match status" value="2"/>
</dbReference>
<dbReference type="PROSITE" id="PS00478">
    <property type="entry name" value="LIM_DOMAIN_1"/>
    <property type="match status" value="2"/>
</dbReference>
<feature type="domain" description="LIM zinc-binding" evidence="24">
    <location>
        <begin position="236"/>
        <end position="294"/>
    </location>
</feature>
<feature type="region of interest" description="Disordered" evidence="23">
    <location>
        <begin position="1409"/>
        <end position="1483"/>
    </location>
</feature>
<keyword evidence="13" id="KW-0175">Coiled coil</keyword>
<feature type="compositionally biased region" description="Basic and acidic residues" evidence="23">
    <location>
        <begin position="1000"/>
        <end position="1015"/>
    </location>
</feature>
<feature type="compositionally biased region" description="Polar residues" evidence="23">
    <location>
        <begin position="2959"/>
        <end position="2970"/>
    </location>
</feature>
<sequence>TMTSAAQSKRMVSSVFITLASPYRATVTPTPQIPQHSAVPVSPTAAQRKDSASAPEPGHAVSPPSEARPSPLETRKTYNNKPDSTHTPYRAGKREEKHAKEFFPPPPTASLDPVVCETSPLPPPPPPPTCPVSDPKHKPLASTREGCVERAPPADQTQNEPTEGVYTEEGITPDVCGFCRKPVALSEPAIEALNRTYHSSCFQCRQCHVALGGKTYFNKAGIPLCEDCYQASLEPCWACGEVIKDQVIRALERAYHPPCFVCTTCRQPIGEQRFAQGEVGEVYCLHDYYRYGRVESVKVLRKRGSEGGVAAFVDFVDIKSAQKAHNAVNKMGDRDLRTDYNEPGSVPSSVRGLDDNPPSSSHTRDVATFSRAAVGPVYGPPVSLHTREGRYERRLDGTTDTRDRAYEHSPYGHHERSGTFDRPRHYNTDYYRDRAIFASGVGASPAVSAISGGFDTTESHFESRIRDPFTLSGSARRDPYRDDRGRRVDRTYHHRRSRSSHSSQSRHPSPQRTTGQTPKAPHSPKRAPVSPSRGPRSRSRSRSSSSDSVSSTSSTESGSDSNSSSSEGSRARSVQSAATHPPPAPPPLSLDCDEPRRSFGIRVQNLPVRSTDTSLKDGLFHEFKKYGKVTSVQIHGASEERYGLVFFRQQEDQEKALSVSKGKLFFGMLIEVTAWNGPETESENEFRPLDGRIDEFHPKATRTLFIGNLEKTTNYQQLLDVFQRFGEIVDIDIKRVNGVPQYAFVQYSDIASVCKAIKKMDGEYLGANRLKLGFGKSMPTTCVWLDGLSSNITEQYLTRHFCRYGHVVKVVFDRLKGMALILYNNTDFAQAAVRETKGWKIGGNKIKVDFASQESQVAFYRSMQASGQDMRDFYEIPAERRDDRRPSYHEFSAERAYYENVRAPGIYAEDPRRDYPARTRERYPELDHYQGDHYDPRYHEDPRDYRDYRDPFEQDIRKYSYIQRERERERERFEADRSRWSPSHPRRPITPSASPSPSERVSRETERRVYRHSSERSGSCSSLSPTPQFEKSEKSPLDYKTDSLDREVEQPEADRVSGTEKSKRGRRKEKADREKGEKTKSRRGKVQSPSVPFSEADREPSQDSNSGKAKGSDVEVAERQKHKGEGEPSPSDPMSRLESQKERLDSAKVDSVDRDSKGRSKKHLKSEVGNEGKDPLLDSDRLAARKRRFGDPGKTNKQKRGRLEEEQSTVVSQPADVGASYSKEGESDVKTLEKEAQKREHSKSRSERVATHCRDELEHQTDSQNLSGRQEEHSETNVESLDLNSQSGPSVSRQFSNDGTPEKDNKGREELLDIDLSQSYRKQMEQNRRLRQQLQEPDKPGKPETPQCVEPEDFEHRSLVHEVGKPPQDVTDNSPPTKSKKQDHLDMEVGTKRERVYRIFRPKSEESEWTINSPRFNASQLGEEEYTDVPQLITVKDVKEPPKHEDSSHQEIDAVKRVHTPQVSKLSTSQHDEQRRWESRLKQDLLPDFSRSSEKRRLNRSYLDYRLWPDLEPGEVRSDSEEDREHKPNSLMPSTSVSFPERHRGDRLPESKLTTSLERNKFCSFALDQTITPDTKALLERAKSLSSSREDNWSFLDSDSHFASFRSRKDTEKVESTPRPTPSWYMKKKKIRSESEDKLDDRKEDPKPEEQERRELFASRFLHSSIFEQDSRRLQHLERKHEDPEHGMGFSANQQGQNESQPDSEPVVLFHERFLELTRLQQQKGKEQSQQETKKEEGTDGQVIDKTQEEEQRSLVEPAEIKPVSPVQPPQPSPMQIIQPLLVQEIQKSTTVVTLKETSPQQEVCNVEESSNKQLCLSVKEEKQSEQPLVSLTNALPQEPPESSRSESQHSKTVVKEMKTSPNKELELTNDRDIEQCSSSEKHTTDSQMTCEPKSEPQTEIPEVQNPTSPMIVDEGEGRLEKSEPVLMEVEPPAKETDSKCVDNYMVEEPISPPPKSRNKKGKASPTTPVAPLTPSNTPDKQSTRKSERIDREKLKRSSSPRVDSSKAVLDAKSTGKSPIHSPETEQNVEQNTPPVRARRRNVRSVYATPVEDESTPQTGKDVESPRGSRKRGVDKEAGQQQAEPDNPPVPKSSRRGRPPKNRCQGEDFSAGKSERSKVAETKEFDVNESGNSEIVTKAGKGKHSPYVNKTANQGTGAGLAKKGDKFDKTSDAIPPTEVDVDSQDSSGQQDGGPLAANEPKEEHKPSSNLETKQDKDRITQTEGTIGSQDKLGETAQEQSLLDKSTKTKTTRITCTSKLMTEDKSLVLKNLRIRLDVTEVKAMLQTGEDESGHDDGPKKVVSGTSPKEQVPDPRFEKDTIEEDGSKESVTTPPKVKDPHEALSRQMELEEAVENIAKLTEGPPLLQFKNSTDSQAPLSEIVEGREEDKPANPASETELAAAIDSITSEDMSCGLPQDQVISAVVDPEPDVQTLVPDTKVEGSNPAAVQEDLSNMGTPRKGGKGRPKRAKGQKGAASKKEAVKEVVMEPENLSVKSPEPASTAVAEISPTGTAVIAPLSKHDSNSAVIVPEVPKVIESALKEQPDLPKSSSPAASKSQSSLRPLLNPYECTSPSLSPTSICLKPSHPSRLSVSPTDRLSQPKETAVVSPSASPATPTESPTLLSDSFAHDSNTSDLRKILAKPRGIPISEVSATSASMHSRESDVKSALHENRQPSIPAQPVARQPTSLPSPETKQVFNEKSVISVIASTATSVISRVCNPPESEEKPSLPIANPFVEKQPPKQMYQASMEESSTYHGPPVGEEGGNTGRYIVETTSLSTGPTTGLRVNTSEGVVVLSHSGQKIEGRQRISAKISQIPPPSAVDIDSPQLVTMPQIKQDLYSSSQRDVAKSSVPPADHVHSLKTQTNVSTKHESGSDKLDSYPPVQSGVVKRLQQTPGPSQVMGFHPSEYTMLMKHSKKGEGSEPLNVENVKPAWVSTISPAISPHLPSTGGNHVGFIPGTSTDRATSHIQPKQEPRSPRKSGHPHSPFAKVSSPIGSSSPKGVSMVLPTGLPTMTQYVPSVHHSEQSVIMPPHSTHGSLGRMSPHRVGQAISIGHLSQGDVRVNTPPLSVMNYGIHPDGLASSWAPGQQRPTSPQAVGNREMVLKVNPASARGHEASEEEAARRFHQALARQPATQLKPDSIPAEYRGALHSALPMERLNMQSRDMRMLIYHPQGERSAAELHQGYIAEAVPPTSTPTNITASLSPRAHLLQKGMSDKDALKQSEIKRATPPPGKDGMLGIRGTVPAMASPKRVQLITSGPPFSEYPNMYSNLRNVHAQFPENSPLGISQPPRNITPSQGAQESDHNQAQAENQVEHVGHQQINMVQLLTRYPIVWQGLLALKNETAAVQLHFVCGNKSLGLRSLPVPETGPPLRIVQRMRLETQQLEGVARRMTGESEFCLLLAMPCGLNQEDVVTQTQVLKSAFINYLKAKLAAGIINVPNPGSNQ</sequence>
<dbReference type="SUPFAM" id="SSF100939">
    <property type="entry name" value="SPOC domain-like"/>
    <property type="match status" value="1"/>
</dbReference>
<dbReference type="PANTHER" id="PTHR23189">
    <property type="entry name" value="RNA RECOGNITION MOTIF-CONTAINING"/>
    <property type="match status" value="1"/>
</dbReference>
<keyword evidence="8 21" id="KW-0862">Zinc</keyword>
<feature type="compositionally biased region" description="Basic and acidic residues" evidence="23">
    <location>
        <begin position="1165"/>
        <end position="1183"/>
    </location>
</feature>
<keyword evidence="7" id="KW-0677">Repeat</keyword>
<dbReference type="CDD" id="cd09372">
    <property type="entry name" value="LIM2_FBLP-1"/>
    <property type="match status" value="1"/>
</dbReference>
<keyword evidence="3" id="KW-0488">Methylation</keyword>
<feature type="domain" description="RRM" evidence="25">
    <location>
        <begin position="599"/>
        <end position="677"/>
    </location>
</feature>
<evidence type="ECO:0000256" key="21">
    <source>
        <dbReference type="PROSITE-ProRule" id="PRU00125"/>
    </source>
</evidence>
<feature type="region of interest" description="Disordered" evidence="23">
    <location>
        <begin position="909"/>
        <end position="951"/>
    </location>
</feature>
<dbReference type="Proteomes" id="UP000727407">
    <property type="component" value="Unassembled WGS sequence"/>
</dbReference>
<feature type="compositionally biased region" description="Low complexity" evidence="23">
    <location>
        <begin position="2546"/>
        <end position="2559"/>
    </location>
</feature>
<feature type="non-terminal residue" evidence="27">
    <location>
        <position position="1"/>
    </location>
</feature>
<feature type="compositionally biased region" description="Polar residues" evidence="23">
    <location>
        <begin position="2587"/>
        <end position="2601"/>
    </location>
</feature>
<dbReference type="SMART" id="SM00132">
    <property type="entry name" value="LIM"/>
    <property type="match status" value="2"/>
</dbReference>
<feature type="non-terminal residue" evidence="27">
    <location>
        <position position="3448"/>
    </location>
</feature>
<evidence type="ECO:0000256" key="11">
    <source>
        <dbReference type="ARBA" id="ARBA00023015"/>
    </source>
</evidence>
<evidence type="ECO:0000256" key="23">
    <source>
        <dbReference type="SAM" id="MobiDB-lite"/>
    </source>
</evidence>
<dbReference type="SMART" id="SM00360">
    <property type="entry name" value="RRM"/>
    <property type="match status" value="3"/>
</dbReference>
<feature type="region of interest" description="Disordered" evidence="23">
    <location>
        <begin position="2363"/>
        <end position="2395"/>
    </location>
</feature>
<feature type="compositionally biased region" description="Polar residues" evidence="23">
    <location>
        <begin position="1277"/>
        <end position="1299"/>
    </location>
</feature>
<feature type="region of interest" description="Disordered" evidence="23">
    <location>
        <begin position="1818"/>
        <end position="2253"/>
    </location>
</feature>
<dbReference type="OrthoDB" id="6407164at2759"/>
<feature type="compositionally biased region" description="Basic and acidic residues" evidence="23">
    <location>
        <begin position="2869"/>
        <end position="2879"/>
    </location>
</feature>
<feature type="compositionally biased region" description="Basic and acidic residues" evidence="23">
    <location>
        <begin position="2309"/>
        <end position="2326"/>
    </location>
</feature>
<evidence type="ECO:0000256" key="1">
    <source>
        <dbReference type="ARBA" id="ARBA00004123"/>
    </source>
</evidence>
<feature type="compositionally biased region" description="Polar residues" evidence="23">
    <location>
        <begin position="2025"/>
        <end position="2034"/>
    </location>
</feature>
<feature type="compositionally biased region" description="Polar residues" evidence="23">
    <location>
        <begin position="2367"/>
        <end position="2376"/>
    </location>
</feature>
<dbReference type="GO" id="GO:0046872">
    <property type="term" value="F:metal ion binding"/>
    <property type="evidence" value="ECO:0007669"/>
    <property type="project" value="UniProtKB-KW"/>
</dbReference>
<feature type="compositionally biased region" description="Basic and acidic residues" evidence="23">
    <location>
        <begin position="475"/>
        <end position="491"/>
    </location>
</feature>
<evidence type="ECO:0000259" key="25">
    <source>
        <dbReference type="PROSITE" id="PS50102"/>
    </source>
</evidence>
<feature type="compositionally biased region" description="Basic and acidic residues" evidence="23">
    <location>
        <begin position="1470"/>
        <end position="1483"/>
    </location>
</feature>
<evidence type="ECO:0000259" key="26">
    <source>
        <dbReference type="PROSITE" id="PS50917"/>
    </source>
</evidence>
<evidence type="ECO:0000256" key="5">
    <source>
        <dbReference type="ARBA" id="ARBA00022553"/>
    </source>
</evidence>
<dbReference type="InterPro" id="IPR034175">
    <property type="entry name" value="SHARP_RRM4"/>
</dbReference>
<dbReference type="SUPFAM" id="SSF57716">
    <property type="entry name" value="Glucocorticoid receptor-like (DNA-binding domain)"/>
    <property type="match status" value="1"/>
</dbReference>
<keyword evidence="12 21" id="KW-0440">LIM domain</keyword>
<reference evidence="27" key="1">
    <citation type="submission" date="2020-07" db="EMBL/GenBank/DDBJ databases">
        <title>Clarias magur genome sequencing, assembly and annotation.</title>
        <authorList>
            <person name="Kushwaha B."/>
            <person name="Kumar R."/>
            <person name="Das P."/>
            <person name="Joshi C.G."/>
            <person name="Kumar D."/>
            <person name="Nagpure N.S."/>
            <person name="Pandey M."/>
            <person name="Agarwal S."/>
            <person name="Srivastava S."/>
            <person name="Singh M."/>
            <person name="Sahoo L."/>
            <person name="Jayasankar P."/>
            <person name="Meher P.K."/>
            <person name="Koringa P.G."/>
            <person name="Iquebal M.A."/>
            <person name="Das S.P."/>
            <person name="Bit A."/>
            <person name="Patnaik S."/>
            <person name="Patel N."/>
            <person name="Shah T.M."/>
            <person name="Hinsu A."/>
            <person name="Jena J.K."/>
        </authorList>
    </citation>
    <scope>NUCLEOTIDE SEQUENCE</scope>
    <source>
        <strain evidence="27">CIFAMagur01</strain>
        <tissue evidence="27">Testis</tissue>
    </source>
</reference>
<evidence type="ECO:0000256" key="2">
    <source>
        <dbReference type="ARBA" id="ARBA00005387"/>
    </source>
</evidence>
<evidence type="ECO:0000256" key="6">
    <source>
        <dbReference type="ARBA" id="ARBA00022723"/>
    </source>
</evidence>
<evidence type="ECO:0000256" key="4">
    <source>
        <dbReference type="ARBA" id="ARBA00022491"/>
    </source>
</evidence>
<dbReference type="FunFam" id="3.30.70.330:FF:000118">
    <property type="entry name" value="msx2-interacting protein-like isoform X1"/>
    <property type="match status" value="1"/>
</dbReference>
<feature type="compositionally biased region" description="Polar residues" evidence="23">
    <location>
        <begin position="2568"/>
        <end position="2578"/>
    </location>
</feature>
<dbReference type="InterPro" id="IPR000504">
    <property type="entry name" value="RRM_dom"/>
</dbReference>
<dbReference type="GO" id="GO:0003677">
    <property type="term" value="F:DNA binding"/>
    <property type="evidence" value="ECO:0007669"/>
    <property type="project" value="UniProtKB-KW"/>
</dbReference>
<feature type="region of interest" description="Disordered" evidence="23">
    <location>
        <begin position="2433"/>
        <end position="2504"/>
    </location>
</feature>
<evidence type="ECO:0000256" key="18">
    <source>
        <dbReference type="ARBA" id="ARBA00069486"/>
    </source>
</evidence>
<dbReference type="SUPFAM" id="SSF54928">
    <property type="entry name" value="RNA-binding domain, RBD"/>
    <property type="match status" value="2"/>
</dbReference>
<dbReference type="GO" id="GO:0007219">
    <property type="term" value="P:Notch signaling pathway"/>
    <property type="evidence" value="ECO:0007669"/>
    <property type="project" value="UniProtKB-KW"/>
</dbReference>
<feature type="compositionally biased region" description="Basic and acidic residues" evidence="23">
    <location>
        <begin position="1669"/>
        <end position="1686"/>
    </location>
</feature>
<feature type="compositionally biased region" description="Polar residues" evidence="23">
    <location>
        <begin position="2746"/>
        <end position="2755"/>
    </location>
</feature>
<dbReference type="Pfam" id="PF00412">
    <property type="entry name" value="LIM"/>
    <property type="match status" value="2"/>
</dbReference>
<dbReference type="PROSITE" id="PS50102">
    <property type="entry name" value="RRM"/>
    <property type="match status" value="4"/>
</dbReference>
<feature type="compositionally biased region" description="Basic and acidic residues" evidence="23">
    <location>
        <begin position="92"/>
        <end position="101"/>
    </location>
</feature>
<feature type="domain" description="RRM" evidence="25">
    <location>
        <begin position="285"/>
        <end position="343"/>
    </location>
</feature>
<dbReference type="EMBL" id="QNUK01000567">
    <property type="protein sequence ID" value="KAF5891604.1"/>
    <property type="molecule type" value="Genomic_DNA"/>
</dbReference>
<feature type="compositionally biased region" description="Basic and acidic residues" evidence="23">
    <location>
        <begin position="1724"/>
        <end position="1738"/>
    </location>
</feature>
<dbReference type="CDD" id="cd12349">
    <property type="entry name" value="RRM2_SHARP"/>
    <property type="match status" value="1"/>
</dbReference>
<feature type="domain" description="LIM zinc-binding" evidence="24">
    <location>
        <begin position="174"/>
        <end position="235"/>
    </location>
</feature>
<dbReference type="FunFam" id="3.30.70.330:FF:000143">
    <property type="entry name" value="msx2-interacting protein-like isoform X1"/>
    <property type="match status" value="1"/>
</dbReference>
<evidence type="ECO:0000313" key="27">
    <source>
        <dbReference type="EMBL" id="KAF5891604.1"/>
    </source>
</evidence>
<evidence type="ECO:0000256" key="17">
    <source>
        <dbReference type="ARBA" id="ARBA00023242"/>
    </source>
</evidence>
<dbReference type="CDD" id="cd21543">
    <property type="entry name" value="SPOC_SHARP"/>
    <property type="match status" value="1"/>
</dbReference>
<proteinExistence type="inferred from homology"/>
<feature type="compositionally biased region" description="Pro residues" evidence="23">
    <location>
        <begin position="120"/>
        <end position="130"/>
    </location>
</feature>
<feature type="region of interest" description="Disordered" evidence="23">
    <location>
        <begin position="27"/>
        <end position="139"/>
    </location>
</feature>
<keyword evidence="17" id="KW-0539">Nucleus</keyword>
<comment type="subcellular location">
    <subcellularLocation>
        <location evidence="1">Nucleus</location>
    </subcellularLocation>
</comment>
<dbReference type="Gene3D" id="3.30.70.330">
    <property type="match status" value="4"/>
</dbReference>
<feature type="compositionally biased region" description="Low complexity" evidence="23">
    <location>
        <begin position="542"/>
        <end position="573"/>
    </location>
</feature>
<feature type="compositionally biased region" description="Basic and acidic residues" evidence="23">
    <location>
        <begin position="1223"/>
        <end position="1261"/>
    </location>
</feature>
<feature type="compositionally biased region" description="Low complexity" evidence="23">
    <location>
        <begin position="500"/>
        <end position="512"/>
    </location>
</feature>
<dbReference type="InterPro" id="IPR012921">
    <property type="entry name" value="SPOC_C"/>
</dbReference>
<feature type="domain" description="SPOC" evidence="26">
    <location>
        <begin position="3325"/>
        <end position="3448"/>
    </location>
</feature>
<feature type="compositionally biased region" description="Basic and acidic residues" evidence="23">
    <location>
        <begin position="2061"/>
        <end position="2078"/>
    </location>
</feature>
<feature type="compositionally biased region" description="Basic and acidic residues" evidence="23">
    <location>
        <begin position="1110"/>
        <end position="1126"/>
    </location>
</feature>
<feature type="region of interest" description="Disordered" evidence="23">
    <location>
        <begin position="3281"/>
        <end position="3315"/>
    </location>
</feature>
<evidence type="ECO:0000313" key="28">
    <source>
        <dbReference type="Proteomes" id="UP000727407"/>
    </source>
</evidence>
<evidence type="ECO:0000256" key="22">
    <source>
        <dbReference type="PROSITE-ProRule" id="PRU00176"/>
    </source>
</evidence>
<feature type="compositionally biased region" description="Basic and acidic residues" evidence="23">
    <location>
        <begin position="2476"/>
        <end position="2485"/>
    </location>
</feature>
<feature type="compositionally biased region" description="Polar residues" evidence="23">
    <location>
        <begin position="77"/>
        <end position="87"/>
    </location>
</feature>
<dbReference type="FunFam" id="2.40.290.10:FF:000002">
    <property type="entry name" value="Spen family transcriptional repressor"/>
    <property type="match status" value="1"/>
</dbReference>
<keyword evidence="4" id="KW-0678">Repressor</keyword>
<dbReference type="Pfam" id="PF07744">
    <property type="entry name" value="SPOC"/>
    <property type="match status" value="1"/>
</dbReference>
<dbReference type="GO" id="GO:0003714">
    <property type="term" value="F:transcription corepressor activity"/>
    <property type="evidence" value="ECO:0007669"/>
    <property type="project" value="UniProtKB-ARBA"/>
</dbReference>
<feature type="compositionally biased region" description="Basic and acidic residues" evidence="23">
    <location>
        <begin position="1138"/>
        <end position="1158"/>
    </location>
</feature>
<feature type="compositionally biased region" description="Basic and acidic residues" evidence="23">
    <location>
        <begin position="1069"/>
        <end position="1079"/>
    </location>
</feature>
<keyword evidence="6 21" id="KW-0479">Metal-binding</keyword>
<feature type="compositionally biased region" description="Basic and acidic residues" evidence="23">
    <location>
        <begin position="1982"/>
        <end position="1996"/>
    </location>
</feature>
<dbReference type="InterPro" id="IPR001781">
    <property type="entry name" value="Znf_LIM"/>
</dbReference>
<feature type="compositionally biased region" description="Basic and acidic residues" evidence="23">
    <location>
        <begin position="2658"/>
        <end position="2672"/>
    </location>
</feature>
<keyword evidence="5" id="KW-0597">Phosphoprotein</keyword>
<dbReference type="CDD" id="cd12350">
    <property type="entry name" value="RRM3_SHARP"/>
    <property type="match status" value="1"/>
</dbReference>
<evidence type="ECO:0000256" key="12">
    <source>
        <dbReference type="ARBA" id="ARBA00023038"/>
    </source>
</evidence>
<feature type="compositionally biased region" description="Basic and acidic residues" evidence="23">
    <location>
        <begin position="3215"/>
        <end position="3228"/>
    </location>
</feature>
<evidence type="ECO:0000256" key="15">
    <source>
        <dbReference type="ARBA" id="ARBA00023159"/>
    </source>
</evidence>
<feature type="compositionally biased region" description="Basic and acidic residues" evidence="23">
    <location>
        <begin position="1632"/>
        <end position="1657"/>
    </location>
</feature>
<name>A0A8J4TJD3_CLAMG</name>
<dbReference type="InterPro" id="IPR034173">
    <property type="entry name" value="SHARP_RRM2"/>
</dbReference>
<feature type="domain" description="RRM" evidence="25">
    <location>
        <begin position="702"/>
        <end position="777"/>
    </location>
</feature>
<evidence type="ECO:0000256" key="8">
    <source>
        <dbReference type="ARBA" id="ARBA00022833"/>
    </source>
</evidence>
<feature type="compositionally biased region" description="Polar residues" evidence="23">
    <location>
        <begin position="2684"/>
        <end position="2693"/>
    </location>
</feature>
<keyword evidence="14" id="KW-0238">DNA-binding</keyword>
<feature type="compositionally biased region" description="Basic and acidic residues" evidence="23">
    <location>
        <begin position="1354"/>
        <end position="1364"/>
    </location>
</feature>
<feature type="region of interest" description="Disordered" evidence="23">
    <location>
        <begin position="3213"/>
        <end position="3239"/>
    </location>
</feature>
<feature type="region of interest" description="Disordered" evidence="23">
    <location>
        <begin position="2840"/>
        <end position="2882"/>
    </location>
</feature>
<dbReference type="PROSITE" id="PS50023">
    <property type="entry name" value="LIM_DOMAIN_2"/>
    <property type="match status" value="2"/>
</dbReference>
<evidence type="ECO:0000256" key="20">
    <source>
        <dbReference type="ARBA" id="ARBA00078128"/>
    </source>
</evidence>
<dbReference type="Gene3D" id="2.40.290.10">
    <property type="match status" value="1"/>
</dbReference>
<feature type="region of interest" description="Disordered" evidence="23">
    <location>
        <begin position="966"/>
        <end position="1390"/>
    </location>
</feature>
<feature type="region of interest" description="Disordered" evidence="23">
    <location>
        <begin position="1605"/>
        <end position="1773"/>
    </location>
</feature>
<feature type="compositionally biased region" description="Polar residues" evidence="23">
    <location>
        <begin position="1826"/>
        <end position="1836"/>
    </location>
</feature>
<feature type="compositionally biased region" description="Polar residues" evidence="23">
    <location>
        <begin position="1691"/>
        <end position="1703"/>
    </location>
</feature>
<evidence type="ECO:0000259" key="24">
    <source>
        <dbReference type="PROSITE" id="PS50023"/>
    </source>
</evidence>
<evidence type="ECO:0000256" key="7">
    <source>
        <dbReference type="ARBA" id="ARBA00022737"/>
    </source>
</evidence>
<evidence type="ECO:0000256" key="9">
    <source>
        <dbReference type="ARBA" id="ARBA00022884"/>
    </source>
</evidence>
<dbReference type="GO" id="GO:0005634">
    <property type="term" value="C:nucleus"/>
    <property type="evidence" value="ECO:0007669"/>
    <property type="project" value="UniProtKB-SubCell"/>
</dbReference>
<dbReference type="CDD" id="cd12351">
    <property type="entry name" value="RRM4_SHARP"/>
    <property type="match status" value="1"/>
</dbReference>
<feature type="compositionally biased region" description="Basic and acidic residues" evidence="23">
    <location>
        <begin position="1300"/>
        <end position="1311"/>
    </location>
</feature>
<dbReference type="InterPro" id="IPR010912">
    <property type="entry name" value="SPOC_met"/>
</dbReference>
<feature type="compositionally biased region" description="Basic and acidic residues" evidence="23">
    <location>
        <begin position="2113"/>
        <end position="2126"/>
    </location>
</feature>
<evidence type="ECO:0000256" key="16">
    <source>
        <dbReference type="ARBA" id="ARBA00023163"/>
    </source>
</evidence>
<feature type="region of interest" description="Disordered" evidence="23">
    <location>
        <begin position="2945"/>
        <end position="3002"/>
    </location>
</feature>
<feature type="region of interest" description="Disordered" evidence="23">
    <location>
        <begin position="1512"/>
        <end position="1553"/>
    </location>
</feature>
<feature type="compositionally biased region" description="Basic and acidic residues" evidence="23">
    <location>
        <begin position="1932"/>
        <end position="1941"/>
    </location>
</feature>
<feature type="region of interest" description="Disordered" evidence="23">
    <location>
        <begin position="2284"/>
        <end position="2343"/>
    </location>
</feature>
<feature type="compositionally biased region" description="Basic and acidic residues" evidence="23">
    <location>
        <begin position="1380"/>
        <end position="1390"/>
    </location>
</feature>
<feature type="compositionally biased region" description="Basic and acidic residues" evidence="23">
    <location>
        <begin position="1514"/>
        <end position="1528"/>
    </location>
</feature>
<feature type="compositionally biased region" description="Basic and acidic residues" evidence="23">
    <location>
        <begin position="1607"/>
        <end position="1616"/>
    </location>
</feature>
<feature type="compositionally biased region" description="Basic and acidic residues" evidence="23">
    <location>
        <begin position="2199"/>
        <end position="2220"/>
    </location>
</feature>
<feature type="compositionally biased region" description="Polar residues" evidence="23">
    <location>
        <begin position="1409"/>
        <end position="1420"/>
    </location>
</feature>
<evidence type="ECO:0000256" key="3">
    <source>
        <dbReference type="ARBA" id="ARBA00022481"/>
    </source>
</evidence>
<feature type="compositionally biased region" description="Basic and acidic residues" evidence="23">
    <location>
        <begin position="1540"/>
        <end position="1550"/>
    </location>
</feature>
<feature type="region of interest" description="Disordered" evidence="23">
    <location>
        <begin position="2746"/>
        <end position="2768"/>
    </location>
</feature>
<evidence type="ECO:0000256" key="14">
    <source>
        <dbReference type="ARBA" id="ARBA00023125"/>
    </source>
</evidence>
<protein>
    <recommendedName>
        <fullName evidence="18">Msx2-interacting protein</fullName>
    </recommendedName>
    <alternativeName>
        <fullName evidence="19">SMART/HDAC1-associated repressor protein</fullName>
    </alternativeName>
    <alternativeName>
        <fullName evidence="20">SPEN homolog</fullName>
    </alternativeName>
</protein>
<dbReference type="Pfam" id="PF00076">
    <property type="entry name" value="RRM_1"/>
    <property type="match status" value="2"/>
</dbReference>
<dbReference type="InterPro" id="IPR034174">
    <property type="entry name" value="SHARP_RRM3"/>
</dbReference>
<dbReference type="PROSITE" id="PS50917">
    <property type="entry name" value="SPOC"/>
    <property type="match status" value="1"/>
</dbReference>
<keyword evidence="16" id="KW-0804">Transcription</keyword>
<feature type="compositionally biased region" description="Basic and acidic residues" evidence="23">
    <location>
        <begin position="1436"/>
        <end position="1456"/>
    </location>
</feature>
<comment type="similarity">
    <text evidence="2">Belongs to the RRM Spen family.</text>
</comment>
<keyword evidence="28" id="KW-1185">Reference proteome</keyword>
<dbReference type="InterPro" id="IPR012677">
    <property type="entry name" value="Nucleotide-bd_a/b_plait_sf"/>
</dbReference>
<evidence type="ECO:0000256" key="13">
    <source>
        <dbReference type="ARBA" id="ARBA00023054"/>
    </source>
</evidence>
<feature type="compositionally biased region" description="Basic residues" evidence="23">
    <location>
        <begin position="2459"/>
        <end position="2470"/>
    </location>
</feature>
<feature type="domain" description="RRM" evidence="25">
    <location>
        <begin position="781"/>
        <end position="853"/>
    </location>
</feature>
<feature type="compositionally biased region" description="Low complexity" evidence="23">
    <location>
        <begin position="2184"/>
        <end position="2193"/>
    </location>
</feature>
<feature type="compositionally biased region" description="Basic and acidic residues" evidence="23">
    <location>
        <begin position="966"/>
        <end position="979"/>
    </location>
</feature>
<keyword evidence="10" id="KW-0914">Notch signaling pathway</keyword>
<gene>
    <name evidence="27" type="ORF">DAT39_018692</name>
</gene>
<feature type="region of interest" description="Disordered" evidence="23">
    <location>
        <begin position="332"/>
        <end position="364"/>
    </location>
</feature>
<keyword evidence="15" id="KW-0010">Activator</keyword>
<dbReference type="InterPro" id="IPR035979">
    <property type="entry name" value="RBD_domain_sf"/>
</dbReference>
<dbReference type="FunFam" id="3.30.70.330:FF:000088">
    <property type="entry name" value="msx2-interacting protein-like isoform X1"/>
    <property type="match status" value="1"/>
</dbReference>
<feature type="compositionally biased region" description="Low complexity" evidence="23">
    <location>
        <begin position="2602"/>
        <end position="2620"/>
    </location>
</feature>
<organism evidence="27 28">
    <name type="scientific">Clarias magur</name>
    <name type="common">Asian catfish</name>
    <name type="synonym">Macropteronotus magur</name>
    <dbReference type="NCBI Taxonomy" id="1594786"/>
    <lineage>
        <taxon>Eukaryota</taxon>
        <taxon>Metazoa</taxon>
        <taxon>Chordata</taxon>
        <taxon>Craniata</taxon>
        <taxon>Vertebrata</taxon>
        <taxon>Euteleostomi</taxon>
        <taxon>Actinopterygii</taxon>
        <taxon>Neopterygii</taxon>
        <taxon>Teleostei</taxon>
        <taxon>Ostariophysi</taxon>
        <taxon>Siluriformes</taxon>
        <taxon>Clariidae</taxon>
        <taxon>Clarias</taxon>
    </lineage>
</organism>
<dbReference type="GO" id="GO:0003723">
    <property type="term" value="F:RNA binding"/>
    <property type="evidence" value="ECO:0007669"/>
    <property type="project" value="UniProtKB-UniRule"/>
</dbReference>
<dbReference type="InterPro" id="IPR016194">
    <property type="entry name" value="SPOC-like_C_dom_sf"/>
</dbReference>
<feature type="region of interest" description="Disordered" evidence="23">
    <location>
        <begin position="396"/>
        <end position="425"/>
    </location>
</feature>
<comment type="caution">
    <text evidence="27">The sequence shown here is derived from an EMBL/GenBank/DDBJ whole genome shotgun (WGS) entry which is preliminary data.</text>
</comment>
<feature type="region of interest" description="Disordered" evidence="23">
    <location>
        <begin position="465"/>
        <end position="595"/>
    </location>
</feature>
<feature type="compositionally biased region" description="Polar residues" evidence="23">
    <location>
        <begin position="3291"/>
        <end position="3313"/>
    </location>
</feature>
<feature type="compositionally biased region" description="Basic and acidic residues" evidence="23">
    <location>
        <begin position="1030"/>
        <end position="1062"/>
    </location>
</feature>
<evidence type="ECO:0000256" key="19">
    <source>
        <dbReference type="ARBA" id="ARBA00075118"/>
    </source>
</evidence>
<keyword evidence="9 22" id="KW-0694">RNA-binding</keyword>
<feature type="compositionally biased region" description="Basic and acidic residues" evidence="23">
    <location>
        <begin position="1842"/>
        <end position="1885"/>
    </location>
</feature>
<feature type="region of interest" description="Disordered" evidence="23">
    <location>
        <begin position="2538"/>
        <end position="2693"/>
    </location>
</feature>
<keyword evidence="11" id="KW-0805">Transcription regulation</keyword>
<accession>A0A8J4TJD3</accession>
<feature type="compositionally biased region" description="Basic and acidic residues" evidence="23">
    <location>
        <begin position="2162"/>
        <end position="2171"/>
    </location>
</feature>
<evidence type="ECO:0000256" key="10">
    <source>
        <dbReference type="ARBA" id="ARBA00022976"/>
    </source>
</evidence>